<comment type="caution">
    <text evidence="2">The sequence shown here is derived from an EMBL/GenBank/DDBJ whole genome shotgun (WGS) entry which is preliminary data.</text>
</comment>
<reference evidence="2 3" key="1">
    <citation type="submission" date="2016-07" db="EMBL/GenBank/DDBJ databases">
        <title>Pervasive Adenine N6-methylation of Active Genes in Fungi.</title>
        <authorList>
            <consortium name="DOE Joint Genome Institute"/>
            <person name="Mondo S.J."/>
            <person name="Dannebaum R.O."/>
            <person name="Kuo R.C."/>
            <person name="Labutti K."/>
            <person name="Haridas S."/>
            <person name="Kuo A."/>
            <person name="Salamov A."/>
            <person name="Ahrendt S.R."/>
            <person name="Lipzen A."/>
            <person name="Sullivan W."/>
            <person name="Andreopoulos W.B."/>
            <person name="Clum A."/>
            <person name="Lindquist E."/>
            <person name="Daum C."/>
            <person name="Ramamoorthy G.K."/>
            <person name="Gryganskyi A."/>
            <person name="Culley D."/>
            <person name="Magnuson J.K."/>
            <person name="James T.Y."/>
            <person name="O'Malley M.A."/>
            <person name="Stajich J.E."/>
            <person name="Spatafora J.W."/>
            <person name="Visel A."/>
            <person name="Grigoriev I.V."/>
        </authorList>
    </citation>
    <scope>NUCLEOTIDE SEQUENCE [LARGE SCALE GENOMIC DNA]</scope>
    <source>
        <strain evidence="2 3">CBS 115471</strain>
    </source>
</reference>
<protein>
    <recommendedName>
        <fullName evidence="4">DUF676 domain-containing protein</fullName>
    </recommendedName>
</protein>
<feature type="transmembrane region" description="Helical" evidence="1">
    <location>
        <begin position="101"/>
        <end position="122"/>
    </location>
</feature>
<name>A0A1Y1ZWI6_9PLEO</name>
<gene>
    <name evidence="2" type="ORF">BCR34DRAFT_599145</name>
</gene>
<accession>A0A1Y1ZWI6</accession>
<dbReference type="AlphaFoldDB" id="A0A1Y1ZWI6"/>
<keyword evidence="3" id="KW-1185">Reference proteome</keyword>
<keyword evidence="1" id="KW-0812">Transmembrane</keyword>
<dbReference type="PANTHER" id="PTHR42044">
    <property type="entry name" value="DUF676 DOMAIN-CONTAINING PROTEIN-RELATED"/>
    <property type="match status" value="1"/>
</dbReference>
<evidence type="ECO:0000313" key="2">
    <source>
        <dbReference type="EMBL" id="ORY14601.1"/>
    </source>
</evidence>
<keyword evidence="1" id="KW-0472">Membrane</keyword>
<evidence type="ECO:0000256" key="1">
    <source>
        <dbReference type="SAM" id="Phobius"/>
    </source>
</evidence>
<dbReference type="EMBL" id="MCFA01000032">
    <property type="protein sequence ID" value="ORY14601.1"/>
    <property type="molecule type" value="Genomic_DNA"/>
</dbReference>
<organism evidence="2 3">
    <name type="scientific">Clohesyomyces aquaticus</name>
    <dbReference type="NCBI Taxonomy" id="1231657"/>
    <lineage>
        <taxon>Eukaryota</taxon>
        <taxon>Fungi</taxon>
        <taxon>Dikarya</taxon>
        <taxon>Ascomycota</taxon>
        <taxon>Pezizomycotina</taxon>
        <taxon>Dothideomycetes</taxon>
        <taxon>Pleosporomycetidae</taxon>
        <taxon>Pleosporales</taxon>
        <taxon>Lindgomycetaceae</taxon>
        <taxon>Clohesyomyces</taxon>
    </lineage>
</organism>
<dbReference type="Proteomes" id="UP000193144">
    <property type="component" value="Unassembled WGS sequence"/>
</dbReference>
<feature type="transmembrane region" description="Helical" evidence="1">
    <location>
        <begin position="73"/>
        <end position="95"/>
    </location>
</feature>
<dbReference type="STRING" id="1231657.A0A1Y1ZWI6"/>
<keyword evidence="1" id="KW-1133">Transmembrane helix</keyword>
<evidence type="ECO:0000313" key="3">
    <source>
        <dbReference type="Proteomes" id="UP000193144"/>
    </source>
</evidence>
<evidence type="ECO:0008006" key="4">
    <source>
        <dbReference type="Google" id="ProtNLM"/>
    </source>
</evidence>
<proteinExistence type="predicted"/>
<dbReference type="OrthoDB" id="202545at2759"/>
<sequence>MSLDLDLIRLIPSQRGLPSNPLETPIPYTGSPFLLCYLDILRFVQESWSIFGILTPEASTNFDELYLRSAKNILCIMLHAFLFIWQTAFLLSLPFLVLVPVWMGMAYVAGVVGVVAAVCWVLNRRDRGMESKADLGPKEGRHGDECWIYMNGVSVGTHWLQANLDRLALTFRRPVLGVHNRTWGIVFDLVQCIIERNFCYATTDVRNAYSLIKTCLLKDENKKVILILHSQGGIQGGLVLDWLLSELPHDVINKLEIYTFGCAANHFNNPHRTERSLDAATDHKASTRNEKAVRHIEHYANDSEFVARWGVLSFANTQNRYMGRVFVRSGTGHLLNQHYLNNMFLLDANNKVLENNDFMDRYVDFEGEDMAREDAAQTFINGGVGTGGARLVDIQSPVDRVPDRMRVRDFSRLWQYRDGQVPED</sequence>
<dbReference type="PANTHER" id="PTHR42044:SF2">
    <property type="entry name" value="DUF676 DOMAIN-CONTAINING PROTEIN"/>
    <property type="match status" value="1"/>
</dbReference>